<keyword evidence="1" id="KW-1133">Transmembrane helix</keyword>
<protein>
    <submittedName>
        <fullName evidence="2">Uncharacterized protein</fullName>
    </submittedName>
</protein>
<name>A0A543GBF0_9PSEU</name>
<dbReference type="EMBL" id="VFPH01000001">
    <property type="protein sequence ID" value="TQM43405.1"/>
    <property type="molecule type" value="Genomic_DNA"/>
</dbReference>
<evidence type="ECO:0000256" key="1">
    <source>
        <dbReference type="SAM" id="Phobius"/>
    </source>
</evidence>
<feature type="transmembrane region" description="Helical" evidence="1">
    <location>
        <begin position="114"/>
        <end position="134"/>
    </location>
</feature>
<dbReference type="AlphaFoldDB" id="A0A543GBF0"/>
<proteinExistence type="predicted"/>
<comment type="caution">
    <text evidence="2">The sequence shown here is derived from an EMBL/GenBank/DDBJ whole genome shotgun (WGS) entry which is preliminary data.</text>
</comment>
<dbReference type="RefSeq" id="WP_142096893.1">
    <property type="nucleotide sequence ID" value="NZ_VFPH01000001.1"/>
</dbReference>
<keyword evidence="3" id="KW-1185">Reference proteome</keyword>
<keyword evidence="1" id="KW-0472">Membrane</keyword>
<gene>
    <name evidence="2" type="ORF">FB388_0751</name>
</gene>
<organism evidence="2 3">
    <name type="scientific">Pseudonocardia cypriaca</name>
    <dbReference type="NCBI Taxonomy" id="882449"/>
    <lineage>
        <taxon>Bacteria</taxon>
        <taxon>Bacillati</taxon>
        <taxon>Actinomycetota</taxon>
        <taxon>Actinomycetes</taxon>
        <taxon>Pseudonocardiales</taxon>
        <taxon>Pseudonocardiaceae</taxon>
        <taxon>Pseudonocardia</taxon>
    </lineage>
</organism>
<feature type="transmembrane region" description="Helical" evidence="1">
    <location>
        <begin position="89"/>
        <end position="108"/>
    </location>
</feature>
<feature type="transmembrane region" description="Helical" evidence="1">
    <location>
        <begin position="55"/>
        <end position="77"/>
    </location>
</feature>
<reference evidence="2 3" key="1">
    <citation type="submission" date="2019-06" db="EMBL/GenBank/DDBJ databases">
        <title>Sequencing the genomes of 1000 actinobacteria strains.</title>
        <authorList>
            <person name="Klenk H.-P."/>
        </authorList>
    </citation>
    <scope>NUCLEOTIDE SEQUENCE [LARGE SCALE GENOMIC DNA]</scope>
    <source>
        <strain evidence="2 3">DSM 45511</strain>
    </source>
</reference>
<dbReference type="Proteomes" id="UP000319818">
    <property type="component" value="Unassembled WGS sequence"/>
</dbReference>
<accession>A0A543GBF0</accession>
<evidence type="ECO:0000313" key="2">
    <source>
        <dbReference type="EMBL" id="TQM43405.1"/>
    </source>
</evidence>
<keyword evidence="1" id="KW-0812">Transmembrane</keyword>
<feature type="transmembrane region" description="Helical" evidence="1">
    <location>
        <begin position="7"/>
        <end position="35"/>
    </location>
</feature>
<sequence>MKSVYRVLAYLIALEVVIQAAAIAFAVAGLGKWVMEGGVLDAAAMESETTEFTGIAGFMIHGINGQMIVPLIALLLLVSSFFARIPGGVMWAGLVLLTVVVQVLLGIFGHGAPVLGLLHGAVALVLFSFAVIAARKSEASLGGLERTPARGTAGVA</sequence>
<evidence type="ECO:0000313" key="3">
    <source>
        <dbReference type="Proteomes" id="UP000319818"/>
    </source>
</evidence>
<dbReference type="OrthoDB" id="4843372at2"/>